<proteinExistence type="inferred from homology"/>
<dbReference type="PANTHER" id="PTHR10795">
    <property type="entry name" value="PROPROTEIN CONVERTASE SUBTILISIN/KEXIN"/>
    <property type="match status" value="1"/>
</dbReference>
<dbReference type="Gene3D" id="2.60.40.2310">
    <property type="match status" value="1"/>
</dbReference>
<feature type="domain" description="Peptidase S8/S53" evidence="5">
    <location>
        <begin position="1"/>
        <end position="33"/>
    </location>
</feature>
<evidence type="ECO:0000256" key="2">
    <source>
        <dbReference type="ARBA" id="ARBA00011073"/>
    </source>
</evidence>
<evidence type="ECO:0000256" key="3">
    <source>
        <dbReference type="ARBA" id="ARBA00022729"/>
    </source>
</evidence>
<name>W9RD07_9ROSA</name>
<comment type="subcellular location">
    <subcellularLocation>
        <location evidence="1">Secreted</location>
    </subcellularLocation>
</comment>
<dbReference type="Pfam" id="PF00082">
    <property type="entry name" value="Peptidase_S8"/>
    <property type="match status" value="1"/>
</dbReference>
<evidence type="ECO:0000313" key="7">
    <source>
        <dbReference type="Proteomes" id="UP000030645"/>
    </source>
</evidence>
<dbReference type="GO" id="GO:0006508">
    <property type="term" value="P:proteolysis"/>
    <property type="evidence" value="ECO:0007669"/>
    <property type="project" value="UniProtKB-KW"/>
</dbReference>
<organism evidence="6 7">
    <name type="scientific">Morus notabilis</name>
    <dbReference type="NCBI Taxonomy" id="981085"/>
    <lineage>
        <taxon>Eukaryota</taxon>
        <taxon>Viridiplantae</taxon>
        <taxon>Streptophyta</taxon>
        <taxon>Embryophyta</taxon>
        <taxon>Tracheophyta</taxon>
        <taxon>Spermatophyta</taxon>
        <taxon>Magnoliopsida</taxon>
        <taxon>eudicotyledons</taxon>
        <taxon>Gunneridae</taxon>
        <taxon>Pentapetalae</taxon>
        <taxon>rosids</taxon>
        <taxon>fabids</taxon>
        <taxon>Rosales</taxon>
        <taxon>Moraceae</taxon>
        <taxon>Moreae</taxon>
        <taxon>Morus</taxon>
    </lineage>
</organism>
<dbReference type="SUPFAM" id="SSF52743">
    <property type="entry name" value="Subtilisin-like"/>
    <property type="match status" value="1"/>
</dbReference>
<keyword evidence="6" id="KW-0645">Protease</keyword>
<comment type="similarity">
    <text evidence="2 4">Belongs to the peptidase S8 family.</text>
</comment>
<dbReference type="eggNOG" id="ENOG502QSF0">
    <property type="taxonomic scope" value="Eukaryota"/>
</dbReference>
<protein>
    <submittedName>
        <fullName evidence="6">Subtilisin-like protease SDD1</fullName>
    </submittedName>
</protein>
<evidence type="ECO:0000259" key="5">
    <source>
        <dbReference type="Pfam" id="PF00082"/>
    </source>
</evidence>
<keyword evidence="6" id="KW-0378">Hydrolase</keyword>
<dbReference type="STRING" id="981085.W9RD07"/>
<evidence type="ECO:0000313" key="6">
    <source>
        <dbReference type="EMBL" id="EXB51219.1"/>
    </source>
</evidence>
<dbReference type="Gene3D" id="3.40.50.200">
    <property type="entry name" value="Peptidase S8/S53 domain"/>
    <property type="match status" value="1"/>
</dbReference>
<sequence>MACPHVSGIVALIKSVHKDWSPSVIRSTLVTTFNPDKVLDPGPIYNVTTWDYYVQYLCSIGYADASISVLTYKRNNYDRKGFLALNLNLPSISVPNLRNGVKVGVTNIGDVNSVYKAVIKAA</sequence>
<dbReference type="InterPro" id="IPR045051">
    <property type="entry name" value="SBT"/>
</dbReference>
<dbReference type="AlphaFoldDB" id="W9RD07"/>
<dbReference type="Proteomes" id="UP000030645">
    <property type="component" value="Unassembled WGS sequence"/>
</dbReference>
<keyword evidence="7" id="KW-1185">Reference proteome</keyword>
<dbReference type="GO" id="GO:0005576">
    <property type="term" value="C:extracellular region"/>
    <property type="evidence" value="ECO:0007669"/>
    <property type="project" value="UniProtKB-SubCell"/>
</dbReference>
<accession>W9RD07</accession>
<dbReference type="EMBL" id="KE344035">
    <property type="protein sequence ID" value="EXB51219.1"/>
    <property type="molecule type" value="Genomic_DNA"/>
</dbReference>
<evidence type="ECO:0000256" key="4">
    <source>
        <dbReference type="PROSITE-ProRule" id="PRU01240"/>
    </source>
</evidence>
<dbReference type="PROSITE" id="PS51892">
    <property type="entry name" value="SUBTILASE"/>
    <property type="match status" value="1"/>
</dbReference>
<evidence type="ECO:0000256" key="1">
    <source>
        <dbReference type="ARBA" id="ARBA00004613"/>
    </source>
</evidence>
<gene>
    <name evidence="6" type="ORF">L484_019210</name>
</gene>
<dbReference type="GO" id="GO:0004252">
    <property type="term" value="F:serine-type endopeptidase activity"/>
    <property type="evidence" value="ECO:0007669"/>
    <property type="project" value="InterPro"/>
</dbReference>
<dbReference type="InterPro" id="IPR000209">
    <property type="entry name" value="Peptidase_S8/S53_dom"/>
</dbReference>
<keyword evidence="3" id="KW-0732">Signal</keyword>
<comment type="caution">
    <text evidence="4">Lacks conserved residue(s) required for the propagation of feature annotation.</text>
</comment>
<reference evidence="7" key="1">
    <citation type="submission" date="2013-01" db="EMBL/GenBank/DDBJ databases">
        <title>Draft Genome Sequence of a Mulberry Tree, Morus notabilis C.K. Schneid.</title>
        <authorList>
            <person name="He N."/>
            <person name="Zhao S."/>
        </authorList>
    </citation>
    <scope>NUCLEOTIDE SEQUENCE</scope>
</reference>
<dbReference type="InterPro" id="IPR036852">
    <property type="entry name" value="Peptidase_S8/S53_dom_sf"/>
</dbReference>